<proteinExistence type="predicted"/>
<sequence length="124" mass="14535">MINARCIITVYILISAKGFDIVMMSDSMREMLDLKETAEIVNGVHNANADAFRDRLQKQMDAIPEYAYLNSLQMQDFKNLDDLYVTMFNIKSEEELEQRIIRTPEVQKSAFRRLWQQLPKVTVQ</sequence>
<comment type="caution">
    <text evidence="1">The sequence shown here is derived from an EMBL/GenBank/DDBJ whole genome shotgun (WGS) entry which is preliminary data.</text>
</comment>
<name>A0A840USA8_9FIRM</name>
<protein>
    <submittedName>
        <fullName evidence="1">Uncharacterized protein</fullName>
    </submittedName>
</protein>
<keyword evidence="2" id="KW-1185">Reference proteome</keyword>
<dbReference type="Proteomes" id="UP000559117">
    <property type="component" value="Unassembled WGS sequence"/>
</dbReference>
<dbReference type="AlphaFoldDB" id="A0A840USA8"/>
<reference evidence="1 2" key="1">
    <citation type="submission" date="2020-08" db="EMBL/GenBank/DDBJ databases">
        <title>Genomic Encyclopedia of Type Strains, Phase IV (KMG-IV): sequencing the most valuable type-strain genomes for metagenomic binning, comparative biology and taxonomic classification.</title>
        <authorList>
            <person name="Goeker M."/>
        </authorList>
    </citation>
    <scope>NUCLEOTIDE SEQUENCE [LARGE SCALE GENOMIC DNA]</scope>
    <source>
        <strain evidence="1 2">DSM 24661</strain>
    </source>
</reference>
<dbReference type="EMBL" id="JACHFH010000008">
    <property type="protein sequence ID" value="MBB5335724.1"/>
    <property type="molecule type" value="Genomic_DNA"/>
</dbReference>
<evidence type="ECO:0000313" key="1">
    <source>
        <dbReference type="EMBL" id="MBB5335724.1"/>
    </source>
</evidence>
<accession>A0A840USA8</accession>
<organism evidence="1 2">
    <name type="scientific">Pectinatus brassicae</name>
    <dbReference type="NCBI Taxonomy" id="862415"/>
    <lineage>
        <taxon>Bacteria</taxon>
        <taxon>Bacillati</taxon>
        <taxon>Bacillota</taxon>
        <taxon>Negativicutes</taxon>
        <taxon>Selenomonadales</taxon>
        <taxon>Selenomonadaceae</taxon>
        <taxon>Pectinatus</taxon>
    </lineage>
</organism>
<evidence type="ECO:0000313" key="2">
    <source>
        <dbReference type="Proteomes" id="UP000559117"/>
    </source>
</evidence>
<gene>
    <name evidence="1" type="ORF">HNR32_000858</name>
</gene>